<keyword evidence="3" id="KW-1185">Reference proteome</keyword>
<accession>R4X111</accession>
<feature type="region of interest" description="Disordered" evidence="1">
    <location>
        <begin position="1"/>
        <end position="25"/>
    </location>
</feature>
<gene>
    <name evidence="2" type="ORF">BRPE64_BCDS11950</name>
</gene>
<sequence length="42" mass="4669">MVSRKMKHDHVAFMPRPDAATSARNPAAVFARCDEQHPHSAP</sequence>
<dbReference type="HOGENOM" id="CLU_3248352_0_0_4"/>
<evidence type="ECO:0000256" key="1">
    <source>
        <dbReference type="SAM" id="MobiDB-lite"/>
    </source>
</evidence>
<dbReference type="EMBL" id="AP013059">
    <property type="protein sequence ID" value="BAN25856.1"/>
    <property type="molecule type" value="Genomic_DNA"/>
</dbReference>
<evidence type="ECO:0000313" key="3">
    <source>
        <dbReference type="Proteomes" id="UP000013966"/>
    </source>
</evidence>
<organism evidence="2 3">
    <name type="scientific">Caballeronia insecticola</name>
    <dbReference type="NCBI Taxonomy" id="758793"/>
    <lineage>
        <taxon>Bacteria</taxon>
        <taxon>Pseudomonadati</taxon>
        <taxon>Pseudomonadota</taxon>
        <taxon>Betaproteobacteria</taxon>
        <taxon>Burkholderiales</taxon>
        <taxon>Burkholderiaceae</taxon>
        <taxon>Caballeronia</taxon>
    </lineage>
</organism>
<proteinExistence type="predicted"/>
<dbReference type="Proteomes" id="UP000013966">
    <property type="component" value="Chromosome 2"/>
</dbReference>
<dbReference type="KEGG" id="buo:BRPE64_BCDS11950"/>
<dbReference type="STRING" id="758793.BRPE64_BCDS11950"/>
<reference evidence="2 3" key="2">
    <citation type="journal article" date="2018" name="Int. J. Syst. Evol. Microbiol.">
        <title>Burkholderia insecticola sp. nov., a gut symbiotic bacterium of the bean bug Riptortus pedestris.</title>
        <authorList>
            <person name="Takeshita K."/>
            <person name="Tamaki H."/>
            <person name="Ohbayashi T."/>
            <person name="Meng X.-Y."/>
            <person name="Sone T."/>
            <person name="Mitani Y."/>
            <person name="Peeters C."/>
            <person name="Kikuchi Y."/>
            <person name="Vandamme P."/>
        </authorList>
    </citation>
    <scope>NUCLEOTIDE SEQUENCE [LARGE SCALE GENOMIC DNA]</scope>
    <source>
        <strain evidence="2">RPE64</strain>
    </source>
</reference>
<protein>
    <submittedName>
        <fullName evidence="2">Transposase</fullName>
    </submittedName>
</protein>
<evidence type="ECO:0000313" key="2">
    <source>
        <dbReference type="EMBL" id="BAN25856.1"/>
    </source>
</evidence>
<dbReference type="PATRIC" id="fig|758793.3.peg.4106"/>
<dbReference type="AlphaFoldDB" id="R4X111"/>
<reference evidence="2 3" key="1">
    <citation type="journal article" date="2013" name="Genome Announc.">
        <title>Complete Genome Sequence of Burkholderia sp. Strain RPE64, Bacterial Symbiont of the Bean Bug Riptortus pedestris.</title>
        <authorList>
            <person name="Shibata T.F."/>
            <person name="Maeda T."/>
            <person name="Nikoh N."/>
            <person name="Yamaguchi K."/>
            <person name="Oshima K."/>
            <person name="Hattori M."/>
            <person name="Nishiyama T."/>
            <person name="Hasebe M."/>
            <person name="Fukatsu T."/>
            <person name="Kikuchi Y."/>
            <person name="Shigenobu S."/>
        </authorList>
    </citation>
    <scope>NUCLEOTIDE SEQUENCE [LARGE SCALE GENOMIC DNA]</scope>
</reference>
<name>R4X111_9BURK</name>